<dbReference type="AlphaFoldDB" id="A0LCC1"/>
<dbReference type="Proteomes" id="UP000002586">
    <property type="component" value="Chromosome"/>
</dbReference>
<reference evidence="4" key="1">
    <citation type="journal article" date="2009" name="Appl. Environ. Microbiol.">
        <title>Complete genome sequence of the chemolithoautotrophic marine magnetotactic coccus strain MC-1.</title>
        <authorList>
            <person name="Schubbe S."/>
            <person name="Williams T.J."/>
            <person name="Xie G."/>
            <person name="Kiss H.E."/>
            <person name="Brettin T.S."/>
            <person name="Martinez D."/>
            <person name="Ross C.A."/>
            <person name="Schuler D."/>
            <person name="Cox B.L."/>
            <person name="Nealson K.H."/>
            <person name="Bazylinski D.A."/>
        </authorList>
    </citation>
    <scope>NUCLEOTIDE SEQUENCE [LARGE SCALE GENOMIC DNA]</scope>
    <source>
        <strain evidence="4">ATCC BAA-1437 / JCM 17883 / MC-1</strain>
    </source>
</reference>
<dbReference type="InterPro" id="IPR006675">
    <property type="entry name" value="HDIG_dom"/>
</dbReference>
<dbReference type="InterPro" id="IPR037522">
    <property type="entry name" value="HD_GYP_dom"/>
</dbReference>
<organism evidence="3 4">
    <name type="scientific">Magnetococcus marinus (strain ATCC BAA-1437 / JCM 17883 / MC-1)</name>
    <dbReference type="NCBI Taxonomy" id="156889"/>
    <lineage>
        <taxon>Bacteria</taxon>
        <taxon>Pseudomonadati</taxon>
        <taxon>Pseudomonadota</taxon>
        <taxon>Magnetococcia</taxon>
        <taxon>Magnetococcales</taxon>
        <taxon>Magnetococcaceae</taxon>
        <taxon>Magnetococcus</taxon>
    </lineage>
</organism>
<dbReference type="CDD" id="cd00077">
    <property type="entry name" value="HDc"/>
    <property type="match status" value="1"/>
</dbReference>
<dbReference type="Pfam" id="PF13487">
    <property type="entry name" value="HD_5"/>
    <property type="match status" value="1"/>
</dbReference>
<dbReference type="GO" id="GO:0008081">
    <property type="term" value="F:phosphoric diester hydrolase activity"/>
    <property type="evidence" value="ECO:0007669"/>
    <property type="project" value="UniProtKB-ARBA"/>
</dbReference>
<dbReference type="SUPFAM" id="SSF109604">
    <property type="entry name" value="HD-domain/PDEase-like"/>
    <property type="match status" value="1"/>
</dbReference>
<dbReference type="STRING" id="156889.Mmc1_3124"/>
<dbReference type="eggNOG" id="COG2206">
    <property type="taxonomic scope" value="Bacteria"/>
</dbReference>
<feature type="active site" description="Nucleophile" evidence="1">
    <location>
        <position position="61"/>
    </location>
</feature>
<accession>A0LCC1</accession>
<dbReference type="EMBL" id="CP000471">
    <property type="protein sequence ID" value="ABK45614.1"/>
    <property type="molecule type" value="Genomic_DNA"/>
</dbReference>
<sequence>MAFLAAQLEDLGEGVVDQREQQEQQWVDETSHALELMSATEHELARQFQRVADGDPLQVTELDLAITRMNSSLAKDPDALIGLALLRQHDHEGFDHSVNVSIYLMSMARAMDMDEQMINAVGLGGLLHDLGKSQIAETVLQKKDKLTEEDCRVIRQHVEASMSMMDVMEVSPLSRTLAVQHHERLDGSGYPHKLKGDAISQEGRMAAICDIFDAMTSNRIYRQARDGKEVLRYLLKESKESQRLDSRLVEIFIRAVGIYPVGSLVRLADQRMGVVVRNHRSDLLRPVVRIIYKGDIQVDPYTLDLAKHPESAAQRILGTESPSMTRLNPALYMPGPGCYQV</sequence>
<keyword evidence="3" id="KW-0378">Hydrolase</keyword>
<dbReference type="InterPro" id="IPR003607">
    <property type="entry name" value="HD/PDEase_dom"/>
</dbReference>
<dbReference type="NCBIfam" id="TIGR00277">
    <property type="entry name" value="HDIG"/>
    <property type="match status" value="1"/>
</dbReference>
<dbReference type="SMART" id="SM00471">
    <property type="entry name" value="HDc"/>
    <property type="match status" value="1"/>
</dbReference>
<dbReference type="PROSITE" id="PS51832">
    <property type="entry name" value="HD_GYP"/>
    <property type="match status" value="1"/>
</dbReference>
<dbReference type="PANTHER" id="PTHR43155:SF2">
    <property type="entry name" value="CYCLIC DI-GMP PHOSPHODIESTERASE PA4108"/>
    <property type="match status" value="1"/>
</dbReference>
<evidence type="ECO:0000313" key="3">
    <source>
        <dbReference type="EMBL" id="ABK45614.1"/>
    </source>
</evidence>
<dbReference type="PROSITE" id="PS00591">
    <property type="entry name" value="GH10_1"/>
    <property type="match status" value="1"/>
</dbReference>
<protein>
    <submittedName>
        <fullName evidence="3">Metal dependent phosphohydrolase</fullName>
    </submittedName>
</protein>
<dbReference type="Gene3D" id="1.10.3210.10">
    <property type="entry name" value="Hypothetical protein af1432"/>
    <property type="match status" value="1"/>
</dbReference>
<evidence type="ECO:0000313" key="4">
    <source>
        <dbReference type="Proteomes" id="UP000002586"/>
    </source>
</evidence>
<evidence type="ECO:0000259" key="2">
    <source>
        <dbReference type="PROSITE" id="PS51832"/>
    </source>
</evidence>
<keyword evidence="4" id="KW-1185">Reference proteome</keyword>
<feature type="domain" description="HD-GYP" evidence="2">
    <location>
        <begin position="71"/>
        <end position="268"/>
    </location>
</feature>
<dbReference type="PANTHER" id="PTHR43155">
    <property type="entry name" value="CYCLIC DI-GMP PHOSPHODIESTERASE PA4108-RELATED"/>
    <property type="match status" value="1"/>
</dbReference>
<dbReference type="HOGENOM" id="CLU_000445_92_1_5"/>
<name>A0LCC1_MAGMM</name>
<reference evidence="3 4" key="2">
    <citation type="journal article" date="2012" name="Int. J. Syst. Evol. Microbiol.">
        <title>Magnetococcus marinus gen. nov., sp. nov., a marine, magnetotactic bacterium that represents a novel lineage (Magnetococcaceae fam. nov.; Magnetococcales ord. nov.) at the base of the Alphaproteobacteria.</title>
        <authorList>
            <person name="Bazylinski D.A."/>
            <person name="Williams T.J."/>
            <person name="Lefevre C.T."/>
            <person name="Berg R.J."/>
            <person name="Zhang C.L."/>
            <person name="Bowser S.S."/>
            <person name="Dean A.J."/>
            <person name="Beveridge T.J."/>
        </authorList>
    </citation>
    <scope>NUCLEOTIDE SEQUENCE [LARGE SCALE GENOMIC DNA]</scope>
    <source>
        <strain evidence="4">ATCC BAA-1437 / JCM 17883 / MC-1</strain>
    </source>
</reference>
<gene>
    <name evidence="3" type="ordered locus">Mmc1_3124</name>
</gene>
<proteinExistence type="predicted"/>
<evidence type="ECO:0000256" key="1">
    <source>
        <dbReference type="PROSITE-ProRule" id="PRU10061"/>
    </source>
</evidence>
<dbReference type="InterPro" id="IPR031158">
    <property type="entry name" value="GH10_AS"/>
</dbReference>
<dbReference type="KEGG" id="mgm:Mmc1_3124"/>